<evidence type="ECO:0000256" key="6">
    <source>
        <dbReference type="ARBA" id="ARBA00023004"/>
    </source>
</evidence>
<name>A0ABV8SP39_9GAMM</name>
<feature type="signal peptide" evidence="13">
    <location>
        <begin position="1"/>
        <end position="28"/>
    </location>
</feature>
<gene>
    <name evidence="16" type="ORF">ACFPN2_08570</name>
</gene>
<keyword evidence="10 11" id="KW-0998">Cell outer membrane</keyword>
<evidence type="ECO:0000256" key="5">
    <source>
        <dbReference type="ARBA" id="ARBA00022692"/>
    </source>
</evidence>
<reference evidence="17" key="1">
    <citation type="journal article" date="2019" name="Int. J. Syst. Evol. Microbiol.">
        <title>The Global Catalogue of Microorganisms (GCM) 10K type strain sequencing project: providing services to taxonomists for standard genome sequencing and annotation.</title>
        <authorList>
            <consortium name="The Broad Institute Genomics Platform"/>
            <consortium name="The Broad Institute Genome Sequencing Center for Infectious Disease"/>
            <person name="Wu L."/>
            <person name="Ma J."/>
        </authorList>
    </citation>
    <scope>NUCLEOTIDE SEQUENCE [LARGE SCALE GENOMIC DNA]</scope>
    <source>
        <strain evidence="17">CGMCC 1.10759</strain>
    </source>
</reference>
<comment type="similarity">
    <text evidence="11 12">Belongs to the TonB-dependent receptor family.</text>
</comment>
<evidence type="ECO:0000259" key="14">
    <source>
        <dbReference type="Pfam" id="PF00593"/>
    </source>
</evidence>
<comment type="caution">
    <text evidence="16">The sequence shown here is derived from an EMBL/GenBank/DDBJ whole genome shotgun (WGS) entry which is preliminary data.</text>
</comment>
<keyword evidence="7" id="KW-0406">Ion transport</keyword>
<evidence type="ECO:0000256" key="13">
    <source>
        <dbReference type="SAM" id="SignalP"/>
    </source>
</evidence>
<dbReference type="Proteomes" id="UP001595904">
    <property type="component" value="Unassembled WGS sequence"/>
</dbReference>
<evidence type="ECO:0000313" key="16">
    <source>
        <dbReference type="EMBL" id="MFC4309130.1"/>
    </source>
</evidence>
<evidence type="ECO:0000313" key="17">
    <source>
        <dbReference type="Proteomes" id="UP001595904"/>
    </source>
</evidence>
<keyword evidence="2 11" id="KW-0813">Transport</keyword>
<evidence type="ECO:0000256" key="8">
    <source>
        <dbReference type="ARBA" id="ARBA00023077"/>
    </source>
</evidence>
<feature type="chain" id="PRO_5045573746" evidence="13">
    <location>
        <begin position="29"/>
        <end position="862"/>
    </location>
</feature>
<feature type="domain" description="TonB-dependent receptor-like beta-barrel" evidence="14">
    <location>
        <begin position="338"/>
        <end position="808"/>
    </location>
</feature>
<dbReference type="SUPFAM" id="SSF56935">
    <property type="entry name" value="Porins"/>
    <property type="match status" value="1"/>
</dbReference>
<evidence type="ECO:0000256" key="10">
    <source>
        <dbReference type="ARBA" id="ARBA00023237"/>
    </source>
</evidence>
<dbReference type="PANTHER" id="PTHR32552">
    <property type="entry name" value="FERRICHROME IRON RECEPTOR-RELATED"/>
    <property type="match status" value="1"/>
</dbReference>
<evidence type="ECO:0000256" key="11">
    <source>
        <dbReference type="PROSITE-ProRule" id="PRU01360"/>
    </source>
</evidence>
<keyword evidence="16" id="KW-0675">Receptor</keyword>
<dbReference type="InterPro" id="IPR039426">
    <property type="entry name" value="TonB-dep_rcpt-like"/>
</dbReference>
<accession>A0ABV8SP39</accession>
<proteinExistence type="inferred from homology"/>
<evidence type="ECO:0000256" key="9">
    <source>
        <dbReference type="ARBA" id="ARBA00023136"/>
    </source>
</evidence>
<keyword evidence="17" id="KW-1185">Reference proteome</keyword>
<evidence type="ECO:0000256" key="4">
    <source>
        <dbReference type="ARBA" id="ARBA00022496"/>
    </source>
</evidence>
<dbReference type="RefSeq" id="WP_380596193.1">
    <property type="nucleotide sequence ID" value="NZ_JBHSDU010000003.1"/>
</dbReference>
<evidence type="ECO:0000256" key="7">
    <source>
        <dbReference type="ARBA" id="ARBA00023065"/>
    </source>
</evidence>
<evidence type="ECO:0000256" key="3">
    <source>
        <dbReference type="ARBA" id="ARBA00022452"/>
    </source>
</evidence>
<keyword evidence="6" id="KW-0408">Iron</keyword>
<dbReference type="PROSITE" id="PS52016">
    <property type="entry name" value="TONB_DEPENDENT_REC_3"/>
    <property type="match status" value="1"/>
</dbReference>
<keyword evidence="3 11" id="KW-1134">Transmembrane beta strand</keyword>
<keyword evidence="5 11" id="KW-0812">Transmembrane</keyword>
<feature type="domain" description="TonB-dependent receptor plug" evidence="15">
    <location>
        <begin position="58"/>
        <end position="172"/>
    </location>
</feature>
<keyword evidence="8 12" id="KW-0798">TonB box</keyword>
<organism evidence="16 17">
    <name type="scientific">Steroidobacter flavus</name>
    <dbReference type="NCBI Taxonomy" id="1842136"/>
    <lineage>
        <taxon>Bacteria</taxon>
        <taxon>Pseudomonadati</taxon>
        <taxon>Pseudomonadota</taxon>
        <taxon>Gammaproteobacteria</taxon>
        <taxon>Steroidobacterales</taxon>
        <taxon>Steroidobacteraceae</taxon>
        <taxon>Steroidobacter</taxon>
    </lineage>
</organism>
<keyword evidence="4" id="KW-0410">Iron transport</keyword>
<evidence type="ECO:0000256" key="1">
    <source>
        <dbReference type="ARBA" id="ARBA00004571"/>
    </source>
</evidence>
<dbReference type="Pfam" id="PF07715">
    <property type="entry name" value="Plug"/>
    <property type="match status" value="1"/>
</dbReference>
<dbReference type="EMBL" id="JBHSDU010000003">
    <property type="protein sequence ID" value="MFC4309130.1"/>
    <property type="molecule type" value="Genomic_DNA"/>
</dbReference>
<dbReference type="InterPro" id="IPR000531">
    <property type="entry name" value="Beta-barrel_TonB"/>
</dbReference>
<protein>
    <submittedName>
        <fullName evidence="16">TonB-dependent receptor</fullName>
    </submittedName>
</protein>
<sequence length="862" mass="93442">MKAELHKRSLVLGAALAAGLGVSLPALSQAPPSNTASDVAIDELNEIIVTARRTEERLQDVPISITVYNQEQLANRNVTNAVDLANFTPSLSANSNFGIENTSFAIRGFVQELGTQPSVGTYFADVVAPRGPTQGTQAGDGVGPGSFFDLQNVQILKGPQGTLFGRNTTGGAVLLVPQKPTGDFGGYIEGSYGDYDMYRLQAALNAPFGENARFRLAADHQEREGYLNNISGIGPKDYNDVNYSAVRASLVLDLTPNLENYTIASWSKSDTHGSVEKLIACNPTGYNPPNPQIGLRNFVGILSCGQLQSEQARGTDFHDVQAAVPNPISLIEQWQLINTTSWHVSDTVTLKNIASYAEFTNEQRSPLFGTNWQASTLPAAYQPVFFRGVPAVFTGVFAIPGHNIADQSTYTEELQLQGGSEDGRLRYQAGGYLEWSDPLSTVGNQSPQLAACTDLASLACSDPIGSVFSVALSQQLGFPVPINVAAVNYTAGRTTYRSRGIYAQSSYDLSSQFTLTGGLRYTWDEQTNNAQRITYNFPVLPPFLGAPTQRCTDPSTTANNCSQYLKQESDKPTWLLGLDYKPGDDVLVYGKYARGYRAGGVFTNAPIDHRTFDPEQVDNFEVGLKTSFRSAVRGLFNIAAFYNDFSDQQLQFGFDARVDPVTGATAPVSPTTAVMNAGKSRIYGAEIELSISPLDGLTLDASYTYLKAEIRSIDSVTTVDPNYQVQTSQIESGAPLALSPENKYALSANYTWRLPETVGSITFGATFVHTDEQLTTYGYHDPAIVALYGQDLGTIDSRNLLNLNVNWDGIAGTSVDASVFATNVTDEEYYQYVPGLATSGSEYASLGEPRMYGVRLRYRFGD</sequence>
<dbReference type="PANTHER" id="PTHR32552:SF81">
    <property type="entry name" value="TONB-DEPENDENT OUTER MEMBRANE RECEPTOR"/>
    <property type="match status" value="1"/>
</dbReference>
<dbReference type="Gene3D" id="2.40.170.20">
    <property type="entry name" value="TonB-dependent receptor, beta-barrel domain"/>
    <property type="match status" value="1"/>
</dbReference>
<dbReference type="Pfam" id="PF00593">
    <property type="entry name" value="TonB_dep_Rec_b-barrel"/>
    <property type="match status" value="1"/>
</dbReference>
<evidence type="ECO:0000259" key="15">
    <source>
        <dbReference type="Pfam" id="PF07715"/>
    </source>
</evidence>
<evidence type="ECO:0000256" key="2">
    <source>
        <dbReference type="ARBA" id="ARBA00022448"/>
    </source>
</evidence>
<keyword evidence="13" id="KW-0732">Signal</keyword>
<dbReference type="InterPro" id="IPR012910">
    <property type="entry name" value="Plug_dom"/>
</dbReference>
<dbReference type="InterPro" id="IPR036942">
    <property type="entry name" value="Beta-barrel_TonB_sf"/>
</dbReference>
<evidence type="ECO:0000256" key="12">
    <source>
        <dbReference type="RuleBase" id="RU003357"/>
    </source>
</evidence>
<comment type="subcellular location">
    <subcellularLocation>
        <location evidence="1 11">Cell outer membrane</location>
        <topology evidence="1 11">Multi-pass membrane protein</topology>
    </subcellularLocation>
</comment>
<keyword evidence="9 11" id="KW-0472">Membrane</keyword>